<feature type="compositionally biased region" description="Polar residues" evidence="1">
    <location>
        <begin position="146"/>
        <end position="160"/>
    </location>
</feature>
<feature type="transmembrane region" description="Helical" evidence="2">
    <location>
        <begin position="64"/>
        <end position="84"/>
    </location>
</feature>
<dbReference type="EMBL" id="ML769386">
    <property type="protein sequence ID" value="KAE9410113.1"/>
    <property type="molecule type" value="Genomic_DNA"/>
</dbReference>
<keyword evidence="4" id="KW-1185">Reference proteome</keyword>
<evidence type="ECO:0000313" key="3">
    <source>
        <dbReference type="EMBL" id="KAE9410113.1"/>
    </source>
</evidence>
<dbReference type="AlphaFoldDB" id="A0A6A4IKM2"/>
<feature type="transmembrane region" description="Helical" evidence="2">
    <location>
        <begin position="33"/>
        <end position="58"/>
    </location>
</feature>
<keyword evidence="2" id="KW-0812">Transmembrane</keyword>
<sequence>MSETSNHAVSTQDYLSSHFERSRADVTKYTNHGFCLFVLALLLLSALSVVVLVFVAVALALGSILALVLLINLCLSVFITFSLANTYMGYRIAVAGYKGGVNGARLQIVELYTTLFYGVQASFSKRSPEHTPSDDHTHDRTKRSDTSSPDSTVIINSSEIPASGAPTLMGDDNPKLEEQDY</sequence>
<feature type="compositionally biased region" description="Basic and acidic residues" evidence="1">
    <location>
        <begin position="172"/>
        <end position="181"/>
    </location>
</feature>
<feature type="region of interest" description="Disordered" evidence="1">
    <location>
        <begin position="125"/>
        <end position="181"/>
    </location>
</feature>
<reference evidence="3" key="1">
    <citation type="journal article" date="2019" name="Environ. Microbiol.">
        <title>Fungal ecological strategies reflected in gene transcription - a case study of two litter decomposers.</title>
        <authorList>
            <person name="Barbi F."/>
            <person name="Kohler A."/>
            <person name="Barry K."/>
            <person name="Baskaran P."/>
            <person name="Daum C."/>
            <person name="Fauchery L."/>
            <person name="Ihrmark K."/>
            <person name="Kuo A."/>
            <person name="LaButti K."/>
            <person name="Lipzen A."/>
            <person name="Morin E."/>
            <person name="Grigoriev I.V."/>
            <person name="Henrissat B."/>
            <person name="Lindahl B."/>
            <person name="Martin F."/>
        </authorList>
    </citation>
    <scope>NUCLEOTIDE SEQUENCE</scope>
    <source>
        <strain evidence="3">JB14</strain>
    </source>
</reference>
<evidence type="ECO:0000256" key="1">
    <source>
        <dbReference type="SAM" id="MobiDB-lite"/>
    </source>
</evidence>
<feature type="compositionally biased region" description="Basic and acidic residues" evidence="1">
    <location>
        <begin position="126"/>
        <end position="145"/>
    </location>
</feature>
<protein>
    <submittedName>
        <fullName evidence="3">Uncharacterized protein</fullName>
    </submittedName>
</protein>
<gene>
    <name evidence="3" type="ORF">BT96DRAFT_931572</name>
</gene>
<evidence type="ECO:0000313" key="4">
    <source>
        <dbReference type="Proteomes" id="UP000799118"/>
    </source>
</evidence>
<keyword evidence="2" id="KW-0472">Membrane</keyword>
<dbReference type="OrthoDB" id="3159957at2759"/>
<proteinExistence type="predicted"/>
<evidence type="ECO:0000256" key="2">
    <source>
        <dbReference type="SAM" id="Phobius"/>
    </source>
</evidence>
<organism evidence="3 4">
    <name type="scientific">Gymnopus androsaceus JB14</name>
    <dbReference type="NCBI Taxonomy" id="1447944"/>
    <lineage>
        <taxon>Eukaryota</taxon>
        <taxon>Fungi</taxon>
        <taxon>Dikarya</taxon>
        <taxon>Basidiomycota</taxon>
        <taxon>Agaricomycotina</taxon>
        <taxon>Agaricomycetes</taxon>
        <taxon>Agaricomycetidae</taxon>
        <taxon>Agaricales</taxon>
        <taxon>Marasmiineae</taxon>
        <taxon>Omphalotaceae</taxon>
        <taxon>Gymnopus</taxon>
    </lineage>
</organism>
<accession>A0A6A4IKM2</accession>
<keyword evidence="2" id="KW-1133">Transmembrane helix</keyword>
<dbReference type="Proteomes" id="UP000799118">
    <property type="component" value="Unassembled WGS sequence"/>
</dbReference>
<name>A0A6A4IKM2_9AGAR</name>